<evidence type="ECO:0000259" key="2">
    <source>
        <dbReference type="PROSITE" id="PS51405"/>
    </source>
</evidence>
<dbReference type="SUPFAM" id="SSF47571">
    <property type="entry name" value="Cloroperoxidase"/>
    <property type="match status" value="1"/>
</dbReference>
<keyword evidence="4" id="KW-1185">Reference proteome</keyword>
<reference evidence="3" key="1">
    <citation type="journal article" date="2020" name="Stud. Mycol.">
        <title>101 Dothideomycetes genomes: a test case for predicting lifestyles and emergence of pathogens.</title>
        <authorList>
            <person name="Haridas S."/>
            <person name="Albert R."/>
            <person name="Binder M."/>
            <person name="Bloem J."/>
            <person name="Labutti K."/>
            <person name="Salamov A."/>
            <person name="Andreopoulos B."/>
            <person name="Baker S."/>
            <person name="Barry K."/>
            <person name="Bills G."/>
            <person name="Bluhm B."/>
            <person name="Cannon C."/>
            <person name="Castanera R."/>
            <person name="Culley D."/>
            <person name="Daum C."/>
            <person name="Ezra D."/>
            <person name="Gonzalez J."/>
            <person name="Henrissat B."/>
            <person name="Kuo A."/>
            <person name="Liang C."/>
            <person name="Lipzen A."/>
            <person name="Lutzoni F."/>
            <person name="Magnuson J."/>
            <person name="Mondo S."/>
            <person name="Nolan M."/>
            <person name="Ohm R."/>
            <person name="Pangilinan J."/>
            <person name="Park H.-J."/>
            <person name="Ramirez L."/>
            <person name="Alfaro M."/>
            <person name="Sun H."/>
            <person name="Tritt A."/>
            <person name="Yoshinaga Y."/>
            <person name="Zwiers L.-H."/>
            <person name="Turgeon B."/>
            <person name="Goodwin S."/>
            <person name="Spatafora J."/>
            <person name="Crous P."/>
            <person name="Grigoriev I."/>
        </authorList>
    </citation>
    <scope>NUCLEOTIDE SEQUENCE</scope>
    <source>
        <strain evidence="3">SCOH1-5</strain>
    </source>
</reference>
<proteinExistence type="predicted"/>
<accession>A0A6A6FSX6</accession>
<name>A0A6A6FSX6_9PEZI</name>
<dbReference type="Proteomes" id="UP000799539">
    <property type="component" value="Unassembled WGS sequence"/>
</dbReference>
<dbReference type="OrthoDB" id="407298at2759"/>
<evidence type="ECO:0000256" key="1">
    <source>
        <dbReference type="SAM" id="MobiDB-lite"/>
    </source>
</evidence>
<feature type="domain" description="Heme haloperoxidase family profile" evidence="2">
    <location>
        <begin position="96"/>
        <end position="286"/>
    </location>
</feature>
<dbReference type="GO" id="GO:0004601">
    <property type="term" value="F:peroxidase activity"/>
    <property type="evidence" value="ECO:0007669"/>
    <property type="project" value="InterPro"/>
</dbReference>
<dbReference type="InterPro" id="IPR036851">
    <property type="entry name" value="Chloroperoxidase-like_sf"/>
</dbReference>
<feature type="region of interest" description="Disordered" evidence="1">
    <location>
        <begin position="15"/>
        <end position="47"/>
    </location>
</feature>
<dbReference type="AlphaFoldDB" id="A0A6A6FSX6"/>
<dbReference type="EMBL" id="ML992664">
    <property type="protein sequence ID" value="KAF2216605.1"/>
    <property type="molecule type" value="Genomic_DNA"/>
</dbReference>
<dbReference type="Gene3D" id="1.10.489.10">
    <property type="entry name" value="Chloroperoxidase-like"/>
    <property type="match status" value="1"/>
</dbReference>
<dbReference type="InterPro" id="IPR000028">
    <property type="entry name" value="Chloroperoxidase"/>
</dbReference>
<evidence type="ECO:0000313" key="3">
    <source>
        <dbReference type="EMBL" id="KAF2216605.1"/>
    </source>
</evidence>
<protein>
    <recommendedName>
        <fullName evidence="2">Heme haloperoxidase family profile domain-containing protein</fullName>
    </recommendedName>
</protein>
<gene>
    <name evidence="3" type="ORF">CERZMDRAFT_104805</name>
</gene>
<sequence>MSASVNDPIMHRADASLRGASVHRSVPPRASPTTYEPEQSVCEGTSHPDDPWYRRSLKLIAAAAKDSGEFRVTLRKHFGQFRGPMSPVRTSAECRTTVAITGNSIFNCFNLGQAHSGRLLWPVASKGRSVSWTLIRIEHHTDPENSFWLLVLPIRVHHSVDKHDHSFSREDYMMKYNKDSNDNLNFNATIFDTSLDGQKGCSHMTYAQTNEIRLQRESLASQIGFIFAVMGDLGLLDSESEPLVRVNWWEYWFANEALSYELGWHRPKPARDMDFDTSTDNFDTNDWFSDDLFTAGGANNTDWEAILNDNNNPVDPSVTSSDLAELDLAEDRHLGAAGHALRRSTEWEELAEDARLRQRYDGHEKRTNKLE</sequence>
<organism evidence="3 4">
    <name type="scientific">Cercospora zeae-maydis SCOH1-5</name>
    <dbReference type="NCBI Taxonomy" id="717836"/>
    <lineage>
        <taxon>Eukaryota</taxon>
        <taxon>Fungi</taxon>
        <taxon>Dikarya</taxon>
        <taxon>Ascomycota</taxon>
        <taxon>Pezizomycotina</taxon>
        <taxon>Dothideomycetes</taxon>
        <taxon>Dothideomycetidae</taxon>
        <taxon>Mycosphaerellales</taxon>
        <taxon>Mycosphaerellaceae</taxon>
        <taxon>Cercospora</taxon>
    </lineage>
</organism>
<dbReference type="PROSITE" id="PS51405">
    <property type="entry name" value="HEME_HALOPEROXIDASE"/>
    <property type="match status" value="1"/>
</dbReference>
<evidence type="ECO:0000313" key="4">
    <source>
        <dbReference type="Proteomes" id="UP000799539"/>
    </source>
</evidence>